<dbReference type="InterPro" id="IPR022751">
    <property type="entry name" value="Alpha_mannosyltransferase"/>
</dbReference>
<comment type="caution">
    <text evidence="14">The sequence shown here is derived from an EMBL/GenBank/DDBJ whole genome shotgun (WGS) entry which is preliminary data.</text>
</comment>
<evidence type="ECO:0000313" key="14">
    <source>
        <dbReference type="EMBL" id="PVH15748.1"/>
    </source>
</evidence>
<dbReference type="PANTHER" id="PTHR31392">
    <property type="entry name" value="ALPHA-1,3-MANNOSYLTRANSFERASE MNN1-RELATED"/>
    <property type="match status" value="1"/>
</dbReference>
<organism evidence="14 15">
    <name type="scientific">Candidozyma duobushaemuli</name>
    <dbReference type="NCBI Taxonomy" id="1231522"/>
    <lineage>
        <taxon>Eukaryota</taxon>
        <taxon>Fungi</taxon>
        <taxon>Dikarya</taxon>
        <taxon>Ascomycota</taxon>
        <taxon>Saccharomycotina</taxon>
        <taxon>Pichiomycetes</taxon>
        <taxon>Metschnikowiaceae</taxon>
        <taxon>Candidozyma</taxon>
    </lineage>
</organism>
<dbReference type="InterPro" id="IPR029044">
    <property type="entry name" value="Nucleotide-diphossugar_trans"/>
</dbReference>
<evidence type="ECO:0008006" key="16">
    <source>
        <dbReference type="Google" id="ProtNLM"/>
    </source>
</evidence>
<evidence type="ECO:0000256" key="12">
    <source>
        <dbReference type="SAM" id="MobiDB-lite"/>
    </source>
</evidence>
<name>A0A2V1ACT3_9ASCO</name>
<dbReference type="GO" id="GO:0046354">
    <property type="term" value="P:mannan biosynthetic process"/>
    <property type="evidence" value="ECO:0007669"/>
    <property type="project" value="UniProtKB-ARBA"/>
</dbReference>
<proteinExistence type="inferred from homology"/>
<dbReference type="EMBL" id="PKFP01000003">
    <property type="protein sequence ID" value="PVH15748.1"/>
    <property type="molecule type" value="Genomic_DNA"/>
</dbReference>
<accession>A0A2V1ACT3</accession>
<evidence type="ECO:0000256" key="10">
    <source>
        <dbReference type="ARBA" id="ARBA00023136"/>
    </source>
</evidence>
<evidence type="ECO:0000256" key="4">
    <source>
        <dbReference type="ARBA" id="ARBA00022676"/>
    </source>
</evidence>
<keyword evidence="6 13" id="KW-0812">Transmembrane</keyword>
<keyword evidence="9" id="KW-0333">Golgi apparatus</keyword>
<feature type="region of interest" description="Disordered" evidence="12">
    <location>
        <begin position="299"/>
        <end position="324"/>
    </location>
</feature>
<keyword evidence="8 13" id="KW-1133">Transmembrane helix</keyword>
<evidence type="ECO:0000256" key="2">
    <source>
        <dbReference type="ARBA" id="ARBA00004922"/>
    </source>
</evidence>
<sequence length="764" mass="87665">MGFSSKATSVVSSLAGKFRSPTRRFLLLIGVIVWINTINFFVFHHRHQALNYLTNKFNQLNPLNNYEGHAIPKKLVDSITVKYWLNEAKIVSDPRRIEIHSSNYDDMLSVHPLEELLQLSYGDRCDAFFKNLYVSSESKWVMDAPDRFRLDMEYEMSWDDYKKKYEESFREKIAQAQGKKPEDVDPKNIHDAIAKIYDGLKDRAKKDEKVMLEEIAFGRIFNKCYVTRDDPKQKQKLNRFASRQARSVGGFSGGRFVESDAERELSPEKFPSCADLEQRMYPWLSYQFPVYERYSGQVMKTPPETSGEHSGEHTKRSKEPLRSKLTGNKPCWLSQYKNRLHGKGIAIPFDTYRMDEMVALIRLLRAHGNKLPIQIVSYGQIEEHQKQALSDAAREPYVDLPPSYVKVAEHLGNILESEDRGLRSQDVWFVDASTLLDPQVREDWSDYPISILATFASSFEEVVLMDPTIVPLKNPDYFFNLKEYKQKGAYFYRAKPMHKRMEKNTDFFKRMTPSLIDTVMFNIPILTDQSLSLPFFEGLQEMQDAAVAVVDKKRHFNAMGSLLQLGAFWPADYRGSVAQELWLGFVVAGDEDFHFNKYFPAALGDADPLEEIAPQVCSTHTGHLDPVSTNELVWMTGGYAVCPVGEPDVSEDFGRAFIWHTFDGPDEMVEYYRSRFNLKVAIVPPYENIDSFELNNNDGNPVSPWQWGIGCQGKVLCANGEIGGSTDHEPNVQKGQFIEFDPLERDLHAFYGDIYMGISGTKNQ</sequence>
<keyword evidence="4" id="KW-0328">Glycosyltransferase</keyword>
<dbReference type="VEuPathDB" id="FungiDB:CXQ87_003597"/>
<feature type="compositionally biased region" description="Basic and acidic residues" evidence="12">
    <location>
        <begin position="306"/>
        <end position="322"/>
    </location>
</feature>
<dbReference type="AlphaFoldDB" id="A0A2V1ACT3"/>
<evidence type="ECO:0000313" key="15">
    <source>
        <dbReference type="Proteomes" id="UP000244406"/>
    </source>
</evidence>
<keyword evidence="11" id="KW-0325">Glycoprotein</keyword>
<evidence type="ECO:0000256" key="1">
    <source>
        <dbReference type="ARBA" id="ARBA00004323"/>
    </source>
</evidence>
<comment type="subcellular location">
    <subcellularLocation>
        <location evidence="1">Golgi apparatus membrane</location>
        <topology evidence="1">Single-pass type II membrane protein</topology>
    </subcellularLocation>
</comment>
<protein>
    <recommendedName>
        <fullName evidence="16">Mannosyltransferase</fullName>
    </recommendedName>
</protein>
<dbReference type="Proteomes" id="UP000244406">
    <property type="component" value="Unassembled WGS sequence"/>
</dbReference>
<evidence type="ECO:0000256" key="3">
    <source>
        <dbReference type="ARBA" id="ARBA00009105"/>
    </source>
</evidence>
<evidence type="ECO:0000256" key="13">
    <source>
        <dbReference type="SAM" id="Phobius"/>
    </source>
</evidence>
<comment type="pathway">
    <text evidence="2">Protein modification; protein glycosylation.</text>
</comment>
<gene>
    <name evidence="14" type="ORF">CXQ87_003597</name>
</gene>
<evidence type="ECO:0000256" key="5">
    <source>
        <dbReference type="ARBA" id="ARBA00022679"/>
    </source>
</evidence>
<evidence type="ECO:0000256" key="7">
    <source>
        <dbReference type="ARBA" id="ARBA00022968"/>
    </source>
</evidence>
<comment type="similarity">
    <text evidence="3">Belongs to the MNN1/MNT family.</text>
</comment>
<dbReference type="RefSeq" id="XP_025336688.1">
    <property type="nucleotide sequence ID" value="XM_025482070.1"/>
</dbReference>
<dbReference type="Pfam" id="PF11051">
    <property type="entry name" value="Mannosyl_trans3"/>
    <property type="match status" value="1"/>
</dbReference>
<evidence type="ECO:0000256" key="6">
    <source>
        <dbReference type="ARBA" id="ARBA00022692"/>
    </source>
</evidence>
<evidence type="ECO:0000256" key="9">
    <source>
        <dbReference type="ARBA" id="ARBA00023034"/>
    </source>
</evidence>
<dbReference type="GO" id="GO:0000139">
    <property type="term" value="C:Golgi membrane"/>
    <property type="evidence" value="ECO:0007669"/>
    <property type="project" value="UniProtKB-SubCell"/>
</dbReference>
<evidence type="ECO:0000256" key="8">
    <source>
        <dbReference type="ARBA" id="ARBA00022989"/>
    </source>
</evidence>
<evidence type="ECO:0000256" key="11">
    <source>
        <dbReference type="ARBA" id="ARBA00023180"/>
    </source>
</evidence>
<dbReference type="GO" id="GO:0006493">
    <property type="term" value="P:protein O-linked glycosylation"/>
    <property type="evidence" value="ECO:0007669"/>
    <property type="project" value="TreeGrafter"/>
</dbReference>
<reference evidence="14 15" key="1">
    <citation type="submission" date="2017-12" db="EMBL/GenBank/DDBJ databases">
        <title>Genome Sequence of the Amphotericin B-resistant Candida duobushaemulonii strain, B09383.</title>
        <authorList>
            <person name="Chow N.A."/>
            <person name="Gade L."/>
            <person name="Batra D."/>
            <person name="Rowe L.A."/>
            <person name="Loparev V.N."/>
            <person name="Litvintseva A.P."/>
        </authorList>
    </citation>
    <scope>NUCLEOTIDE SEQUENCE [LARGE SCALE GENOMIC DNA]</scope>
    <source>
        <strain evidence="14 15">B09383</strain>
    </source>
</reference>
<dbReference type="GeneID" id="37003597"/>
<keyword evidence="15" id="KW-1185">Reference proteome</keyword>
<dbReference type="SUPFAM" id="SSF53448">
    <property type="entry name" value="Nucleotide-diphospho-sugar transferases"/>
    <property type="match status" value="1"/>
</dbReference>
<dbReference type="PANTHER" id="PTHR31392:SF1">
    <property type="entry name" value="ALPHA-1,3-MANNOSYLTRANSFERASE MNN1-RELATED"/>
    <property type="match status" value="1"/>
</dbReference>
<keyword evidence="7" id="KW-0735">Signal-anchor</keyword>
<keyword evidence="5" id="KW-0808">Transferase</keyword>
<feature type="transmembrane region" description="Helical" evidence="13">
    <location>
        <begin position="25"/>
        <end position="43"/>
    </location>
</feature>
<keyword evidence="10 13" id="KW-0472">Membrane</keyword>
<dbReference type="GO" id="GO:0000033">
    <property type="term" value="F:alpha-1,3-mannosyltransferase activity"/>
    <property type="evidence" value="ECO:0007669"/>
    <property type="project" value="TreeGrafter"/>
</dbReference>